<dbReference type="AlphaFoldDB" id="A0A6L3SNX5"/>
<dbReference type="PRINTS" id="PR00039">
    <property type="entry name" value="HTHLYSR"/>
</dbReference>
<dbReference type="EMBL" id="VZZK01000065">
    <property type="protein sequence ID" value="KAB1070260.1"/>
    <property type="molecule type" value="Genomic_DNA"/>
</dbReference>
<dbReference type="Gene3D" id="3.40.190.10">
    <property type="entry name" value="Periplasmic binding protein-like II"/>
    <property type="match status" value="2"/>
</dbReference>
<evidence type="ECO:0000259" key="5">
    <source>
        <dbReference type="PROSITE" id="PS50931"/>
    </source>
</evidence>
<dbReference type="CDD" id="cd05466">
    <property type="entry name" value="PBP2_LTTR_substrate"/>
    <property type="match status" value="1"/>
</dbReference>
<dbReference type="GO" id="GO:0000976">
    <property type="term" value="F:transcription cis-regulatory region binding"/>
    <property type="evidence" value="ECO:0007669"/>
    <property type="project" value="TreeGrafter"/>
</dbReference>
<comment type="caution">
    <text evidence="6">The sequence shown here is derived from an EMBL/GenBank/DDBJ whole genome shotgun (WGS) entry which is preliminary data.</text>
</comment>
<dbReference type="SUPFAM" id="SSF53850">
    <property type="entry name" value="Periplasmic binding protein-like II"/>
    <property type="match status" value="1"/>
</dbReference>
<dbReference type="Pfam" id="PF03466">
    <property type="entry name" value="LysR_substrate"/>
    <property type="match status" value="1"/>
</dbReference>
<proteinExistence type="inferred from homology"/>
<dbReference type="Gene3D" id="1.10.10.10">
    <property type="entry name" value="Winged helix-like DNA-binding domain superfamily/Winged helix DNA-binding domain"/>
    <property type="match status" value="1"/>
</dbReference>
<feature type="domain" description="HTH lysR-type" evidence="5">
    <location>
        <begin position="1"/>
        <end position="58"/>
    </location>
</feature>
<evidence type="ECO:0000256" key="3">
    <source>
        <dbReference type="ARBA" id="ARBA00023125"/>
    </source>
</evidence>
<gene>
    <name evidence="6" type="ORF">F6X53_30250</name>
</gene>
<dbReference type="InterPro" id="IPR036388">
    <property type="entry name" value="WH-like_DNA-bd_sf"/>
</dbReference>
<keyword evidence="4" id="KW-0804">Transcription</keyword>
<dbReference type="RefSeq" id="WP_151005352.1">
    <property type="nucleotide sequence ID" value="NZ_VZZK01000065.1"/>
</dbReference>
<protein>
    <submittedName>
        <fullName evidence="6">LysR family transcriptional regulator</fullName>
    </submittedName>
</protein>
<dbReference type="GO" id="GO:0003700">
    <property type="term" value="F:DNA-binding transcription factor activity"/>
    <property type="evidence" value="ECO:0007669"/>
    <property type="project" value="InterPro"/>
</dbReference>
<dbReference type="InterPro" id="IPR036390">
    <property type="entry name" value="WH_DNA-bd_sf"/>
</dbReference>
<evidence type="ECO:0000256" key="2">
    <source>
        <dbReference type="ARBA" id="ARBA00023015"/>
    </source>
</evidence>
<evidence type="ECO:0000256" key="1">
    <source>
        <dbReference type="ARBA" id="ARBA00009437"/>
    </source>
</evidence>
<keyword evidence="7" id="KW-1185">Reference proteome</keyword>
<sequence>MDAAWLEDFLALVDCGGFSRAAEQRGITQPAFSRRIRALEDWVGAPLFDRDLQPVALTAAGARFRPVAEETLRRLFQGREAAREAGRMAAATLRFAATQALSLTFFPAWLRMVETAAPLDATIHLTAAHMSACEQMMLRGEVQFLLCHHHARATNLLMTEQFRSVMLGADRLLAVSAPDRDGSAPRFRLPGAPAAPVPLLAFSAESGMGRILAGAQADQDGAAGLRTAFTSHLASVLVAMARDARGVTWAPLSLVAQDLERGSLVRATHADRDIPIEIRLYRPRVRQSPPAERLWATIARQA</sequence>
<dbReference type="OrthoDB" id="528082at2"/>
<dbReference type="PANTHER" id="PTHR30126">
    <property type="entry name" value="HTH-TYPE TRANSCRIPTIONAL REGULATOR"/>
    <property type="match status" value="1"/>
</dbReference>
<evidence type="ECO:0000313" key="7">
    <source>
        <dbReference type="Proteomes" id="UP000474159"/>
    </source>
</evidence>
<reference evidence="6 7" key="1">
    <citation type="submission" date="2019-09" db="EMBL/GenBank/DDBJ databases">
        <title>YIM 48816 draft genome.</title>
        <authorList>
            <person name="Jiang L."/>
        </authorList>
    </citation>
    <scope>NUCLEOTIDE SEQUENCE [LARGE SCALE GENOMIC DNA]</scope>
    <source>
        <strain evidence="6 7">YIM 48816</strain>
    </source>
</reference>
<organism evidence="6 7">
    <name type="scientific">Methylobacterium soli</name>
    <dbReference type="NCBI Taxonomy" id="553447"/>
    <lineage>
        <taxon>Bacteria</taxon>
        <taxon>Pseudomonadati</taxon>
        <taxon>Pseudomonadota</taxon>
        <taxon>Alphaproteobacteria</taxon>
        <taxon>Hyphomicrobiales</taxon>
        <taxon>Methylobacteriaceae</taxon>
        <taxon>Methylobacterium</taxon>
    </lineage>
</organism>
<comment type="similarity">
    <text evidence="1">Belongs to the LysR transcriptional regulatory family.</text>
</comment>
<dbReference type="PANTHER" id="PTHR30126:SF2">
    <property type="entry name" value="HTH-TYPE TRANSCRIPTIONAL REGULATOR YJIE"/>
    <property type="match status" value="1"/>
</dbReference>
<dbReference type="InterPro" id="IPR005119">
    <property type="entry name" value="LysR_subst-bd"/>
</dbReference>
<keyword evidence="3" id="KW-0238">DNA-binding</keyword>
<dbReference type="SUPFAM" id="SSF46785">
    <property type="entry name" value="Winged helix' DNA-binding domain"/>
    <property type="match status" value="1"/>
</dbReference>
<evidence type="ECO:0000313" key="6">
    <source>
        <dbReference type="EMBL" id="KAB1070260.1"/>
    </source>
</evidence>
<name>A0A6L3SNX5_9HYPH</name>
<accession>A0A6L3SNX5</accession>
<dbReference type="InterPro" id="IPR000847">
    <property type="entry name" value="LysR_HTH_N"/>
</dbReference>
<dbReference type="Proteomes" id="UP000474159">
    <property type="component" value="Unassembled WGS sequence"/>
</dbReference>
<dbReference type="Pfam" id="PF00126">
    <property type="entry name" value="HTH_1"/>
    <property type="match status" value="1"/>
</dbReference>
<keyword evidence="2" id="KW-0805">Transcription regulation</keyword>
<dbReference type="PROSITE" id="PS50931">
    <property type="entry name" value="HTH_LYSR"/>
    <property type="match status" value="1"/>
</dbReference>
<evidence type="ECO:0000256" key="4">
    <source>
        <dbReference type="ARBA" id="ARBA00023163"/>
    </source>
</evidence>